<reference evidence="2" key="1">
    <citation type="submission" date="2020-05" db="UniProtKB">
        <authorList>
            <consortium name="EnsemblMetazoa"/>
        </authorList>
    </citation>
    <scope>IDENTIFICATION</scope>
    <source>
        <strain evidence="2">TTRI</strain>
    </source>
</reference>
<keyword evidence="1" id="KW-0472">Membrane</keyword>
<dbReference type="VEuPathDB" id="VectorBase:GAUT015618"/>
<accession>A0A1A9UUF0</accession>
<evidence type="ECO:0000313" key="3">
    <source>
        <dbReference type="Proteomes" id="UP000078200"/>
    </source>
</evidence>
<protein>
    <submittedName>
        <fullName evidence="2">Uncharacterized protein</fullName>
    </submittedName>
</protein>
<keyword evidence="1" id="KW-1133">Transmembrane helix</keyword>
<keyword evidence="3" id="KW-1185">Reference proteome</keyword>
<organism evidence="2 3">
    <name type="scientific">Glossina austeni</name>
    <name type="common">Savannah tsetse fly</name>
    <dbReference type="NCBI Taxonomy" id="7395"/>
    <lineage>
        <taxon>Eukaryota</taxon>
        <taxon>Metazoa</taxon>
        <taxon>Ecdysozoa</taxon>
        <taxon>Arthropoda</taxon>
        <taxon>Hexapoda</taxon>
        <taxon>Insecta</taxon>
        <taxon>Pterygota</taxon>
        <taxon>Neoptera</taxon>
        <taxon>Endopterygota</taxon>
        <taxon>Diptera</taxon>
        <taxon>Brachycera</taxon>
        <taxon>Muscomorpha</taxon>
        <taxon>Hippoboscoidea</taxon>
        <taxon>Glossinidae</taxon>
        <taxon>Glossina</taxon>
    </lineage>
</organism>
<evidence type="ECO:0000313" key="2">
    <source>
        <dbReference type="EnsemblMetazoa" id="GAUT015618-PA"/>
    </source>
</evidence>
<dbReference type="AlphaFoldDB" id="A0A1A9UUF0"/>
<evidence type="ECO:0000256" key="1">
    <source>
        <dbReference type="SAM" id="Phobius"/>
    </source>
</evidence>
<feature type="transmembrane region" description="Helical" evidence="1">
    <location>
        <begin position="55"/>
        <end position="78"/>
    </location>
</feature>
<name>A0A1A9UUF0_GLOAU</name>
<keyword evidence="1" id="KW-0812">Transmembrane</keyword>
<dbReference type="EnsemblMetazoa" id="GAUT015618-RA">
    <property type="protein sequence ID" value="GAUT015618-PA"/>
    <property type="gene ID" value="GAUT015618"/>
</dbReference>
<dbReference type="Proteomes" id="UP000078200">
    <property type="component" value="Unassembled WGS sequence"/>
</dbReference>
<proteinExistence type="predicted"/>
<sequence>MFIEVKSSKRARHDYQQLNGKQANIMIAKFCRRIETHRQTNYVQKIYKTLTKHSYCVTPPFVTLLCLALLFHLIRLYFTVCVKYALPKTHTTSRNGGLLLQKPQTSTILISCNSMEISKDSFFHNWFTNRQEIVLVIVHSAYILKVKDFLK</sequence>